<dbReference type="Proteomes" id="UP000594638">
    <property type="component" value="Unassembled WGS sequence"/>
</dbReference>
<feature type="transmembrane region" description="Helical" evidence="9">
    <location>
        <begin position="81"/>
        <end position="102"/>
    </location>
</feature>
<evidence type="ECO:0000256" key="7">
    <source>
        <dbReference type="ARBA" id="ARBA00023136"/>
    </source>
</evidence>
<evidence type="ECO:0000256" key="5">
    <source>
        <dbReference type="ARBA" id="ARBA00022989"/>
    </source>
</evidence>
<evidence type="ECO:0000256" key="9">
    <source>
        <dbReference type="SAM" id="Phobius"/>
    </source>
</evidence>
<gene>
    <name evidence="10" type="ORF">OLEA9_A086616</name>
</gene>
<dbReference type="Pfam" id="PF11744">
    <property type="entry name" value="ALMT"/>
    <property type="match status" value="1"/>
</dbReference>
<evidence type="ECO:0000313" key="11">
    <source>
        <dbReference type="Proteomes" id="UP000594638"/>
    </source>
</evidence>
<feature type="transmembrane region" description="Helical" evidence="9">
    <location>
        <begin position="144"/>
        <end position="162"/>
    </location>
</feature>
<dbReference type="GO" id="GO:0034220">
    <property type="term" value="P:monoatomic ion transmembrane transport"/>
    <property type="evidence" value="ECO:0007669"/>
    <property type="project" value="UniProtKB-KW"/>
</dbReference>
<dbReference type="GO" id="GO:0016020">
    <property type="term" value="C:membrane"/>
    <property type="evidence" value="ECO:0007669"/>
    <property type="project" value="UniProtKB-SubCell"/>
</dbReference>
<dbReference type="Gramene" id="OE9A086616T1">
    <property type="protein sequence ID" value="OE9A086616C1"/>
    <property type="gene ID" value="OE9A086616"/>
</dbReference>
<keyword evidence="7 9" id="KW-0472">Membrane</keyword>
<evidence type="ECO:0000256" key="3">
    <source>
        <dbReference type="ARBA" id="ARBA00022448"/>
    </source>
</evidence>
<protein>
    <submittedName>
        <fullName evidence="10">Aluminum-activated malate transporter 9-like</fullName>
    </submittedName>
</protein>
<comment type="subcellular location">
    <subcellularLocation>
        <location evidence="1">Membrane</location>
        <topology evidence="1">Multi-pass membrane protein</topology>
    </subcellularLocation>
</comment>
<keyword evidence="4 9" id="KW-0812">Transmembrane</keyword>
<feature type="transmembrane region" description="Helical" evidence="9">
    <location>
        <begin position="114"/>
        <end position="132"/>
    </location>
</feature>
<evidence type="ECO:0000313" key="10">
    <source>
        <dbReference type="EMBL" id="CAA2961377.1"/>
    </source>
</evidence>
<comment type="similarity">
    <text evidence="2">Belongs to the aromatic acid exporter (TC 2.A.85) family.</text>
</comment>
<dbReference type="AlphaFoldDB" id="A0A8S0Q5C2"/>
<evidence type="ECO:0000256" key="2">
    <source>
        <dbReference type="ARBA" id="ARBA00007079"/>
    </source>
</evidence>
<accession>A0A8S0Q5C2</accession>
<keyword evidence="3" id="KW-0813">Transport</keyword>
<dbReference type="GO" id="GO:0015743">
    <property type="term" value="P:malate transport"/>
    <property type="evidence" value="ECO:0007669"/>
    <property type="project" value="InterPro"/>
</dbReference>
<evidence type="ECO:0000256" key="8">
    <source>
        <dbReference type="ARBA" id="ARBA00023303"/>
    </source>
</evidence>
<evidence type="ECO:0000256" key="6">
    <source>
        <dbReference type="ARBA" id="ARBA00023065"/>
    </source>
</evidence>
<keyword evidence="5 9" id="KW-1133">Transmembrane helix</keyword>
<dbReference type="PANTHER" id="PTHR31086">
    <property type="entry name" value="ALUMINUM-ACTIVATED MALATE TRANSPORTER 10"/>
    <property type="match status" value="1"/>
</dbReference>
<evidence type="ECO:0000256" key="1">
    <source>
        <dbReference type="ARBA" id="ARBA00004141"/>
    </source>
</evidence>
<name>A0A8S0Q5C2_OLEEU</name>
<reference evidence="10 11" key="1">
    <citation type="submission" date="2019-12" db="EMBL/GenBank/DDBJ databases">
        <authorList>
            <person name="Alioto T."/>
            <person name="Alioto T."/>
            <person name="Gomez Garrido J."/>
        </authorList>
    </citation>
    <scope>NUCLEOTIDE SEQUENCE [LARGE SCALE GENOMIC DNA]</scope>
</reference>
<evidence type="ECO:0000256" key="4">
    <source>
        <dbReference type="ARBA" id="ARBA00022692"/>
    </source>
</evidence>
<keyword evidence="8" id="KW-0407">Ion channel</keyword>
<proteinExistence type="inferred from homology"/>
<sequence>MNGKKGSIEINIPSIAKTRLPGNKKCGEASASGKGWILSIWEVCKEDTNRVIFSLKVGLAVLFVSLFILCRAPSQVFGTNIIWSILNVAMMFEFTVGTVMSSVKLWPSLVPYEYGFRVILFTYCLIIVSGYRMGNPIRTAMDRLYSIAIGAIVTVLVNVLIFPI</sequence>
<keyword evidence="6" id="KW-0406">Ion transport</keyword>
<keyword evidence="11" id="KW-1185">Reference proteome</keyword>
<feature type="transmembrane region" description="Helical" evidence="9">
    <location>
        <begin position="51"/>
        <end position="69"/>
    </location>
</feature>
<comment type="caution">
    <text evidence="10">The sequence shown here is derived from an EMBL/GenBank/DDBJ whole genome shotgun (WGS) entry which is preliminary data.</text>
</comment>
<dbReference type="InterPro" id="IPR020966">
    <property type="entry name" value="ALMT"/>
</dbReference>
<organism evidence="10 11">
    <name type="scientific">Olea europaea subsp. europaea</name>
    <dbReference type="NCBI Taxonomy" id="158383"/>
    <lineage>
        <taxon>Eukaryota</taxon>
        <taxon>Viridiplantae</taxon>
        <taxon>Streptophyta</taxon>
        <taxon>Embryophyta</taxon>
        <taxon>Tracheophyta</taxon>
        <taxon>Spermatophyta</taxon>
        <taxon>Magnoliopsida</taxon>
        <taxon>eudicotyledons</taxon>
        <taxon>Gunneridae</taxon>
        <taxon>Pentapetalae</taxon>
        <taxon>asterids</taxon>
        <taxon>lamiids</taxon>
        <taxon>Lamiales</taxon>
        <taxon>Oleaceae</taxon>
        <taxon>Oleeae</taxon>
        <taxon>Olea</taxon>
    </lineage>
</organism>
<dbReference type="OrthoDB" id="1725375at2759"/>
<dbReference type="EMBL" id="CACTIH010000535">
    <property type="protein sequence ID" value="CAA2961377.1"/>
    <property type="molecule type" value="Genomic_DNA"/>
</dbReference>